<sequence>MDYGYFYMIEFLDFTGNEDDIEHYSFMVLPANRDYKEWTLRVGTFDVAGLISMTFKPAKSERQSVPNYFVCKHTYICAVTSHILRIKQLHFRLQVAELRSLVTMLIIRLRDFEPDTIRLLCIHYRLLTRCSIREILELNGLHQLLVYVDDVNMLGENPQTIREKTEILLEDSSEIGLEVKSEKTKHHGKYAFHRSIKVRQRKRNFGNFRYILKPELRFNILAFHKFVREQYSDLAVSIATSSSSFNFIPPRAHLCNQGCITLAQRRCVEIHHVKCKKRLKKREWVTWNVYFNPHYPFLTYTTSALNGSYYYEYADIVYVYGLCDGSSLRAVAEYERPFPNRRVPYRRVFTVYEVG</sequence>
<gene>
    <name evidence="1" type="ORF">ANN_15046</name>
</gene>
<dbReference type="EMBL" id="JAJSOF020000019">
    <property type="protein sequence ID" value="KAJ4439089.1"/>
    <property type="molecule type" value="Genomic_DNA"/>
</dbReference>
<comment type="caution">
    <text evidence="1">The sequence shown here is derived from an EMBL/GenBank/DDBJ whole genome shotgun (WGS) entry which is preliminary data.</text>
</comment>
<reference evidence="1 2" key="1">
    <citation type="journal article" date="2022" name="Allergy">
        <title>Genome assembly and annotation of Periplaneta americana reveal a comprehensive cockroach allergen profile.</title>
        <authorList>
            <person name="Wang L."/>
            <person name="Xiong Q."/>
            <person name="Saelim N."/>
            <person name="Wang L."/>
            <person name="Nong W."/>
            <person name="Wan A.T."/>
            <person name="Shi M."/>
            <person name="Liu X."/>
            <person name="Cao Q."/>
            <person name="Hui J.H.L."/>
            <person name="Sookrung N."/>
            <person name="Leung T.F."/>
            <person name="Tungtrongchitr A."/>
            <person name="Tsui S.K.W."/>
        </authorList>
    </citation>
    <scope>NUCLEOTIDE SEQUENCE [LARGE SCALE GENOMIC DNA]</scope>
    <source>
        <strain evidence="1">PWHHKU_190912</strain>
    </source>
</reference>
<protein>
    <submittedName>
        <fullName evidence="1">Uncharacterized protein</fullName>
    </submittedName>
</protein>
<evidence type="ECO:0000313" key="2">
    <source>
        <dbReference type="Proteomes" id="UP001148838"/>
    </source>
</evidence>
<keyword evidence="2" id="KW-1185">Reference proteome</keyword>
<evidence type="ECO:0000313" key="1">
    <source>
        <dbReference type="EMBL" id="KAJ4439089.1"/>
    </source>
</evidence>
<name>A0ABQ8SXZ3_PERAM</name>
<accession>A0ABQ8SXZ3</accession>
<organism evidence="1 2">
    <name type="scientific">Periplaneta americana</name>
    <name type="common">American cockroach</name>
    <name type="synonym">Blatta americana</name>
    <dbReference type="NCBI Taxonomy" id="6978"/>
    <lineage>
        <taxon>Eukaryota</taxon>
        <taxon>Metazoa</taxon>
        <taxon>Ecdysozoa</taxon>
        <taxon>Arthropoda</taxon>
        <taxon>Hexapoda</taxon>
        <taxon>Insecta</taxon>
        <taxon>Pterygota</taxon>
        <taxon>Neoptera</taxon>
        <taxon>Polyneoptera</taxon>
        <taxon>Dictyoptera</taxon>
        <taxon>Blattodea</taxon>
        <taxon>Blattoidea</taxon>
        <taxon>Blattidae</taxon>
        <taxon>Blattinae</taxon>
        <taxon>Periplaneta</taxon>
    </lineage>
</organism>
<proteinExistence type="predicted"/>
<dbReference type="Proteomes" id="UP001148838">
    <property type="component" value="Unassembled WGS sequence"/>
</dbReference>